<dbReference type="InterPro" id="IPR008523">
    <property type="entry name" value="DUF805"/>
</dbReference>
<keyword evidence="1" id="KW-0472">Membrane</keyword>
<evidence type="ECO:0000313" key="3">
    <source>
        <dbReference type="Proteomes" id="UP000278756"/>
    </source>
</evidence>
<evidence type="ECO:0000256" key="1">
    <source>
        <dbReference type="SAM" id="Phobius"/>
    </source>
</evidence>
<feature type="transmembrane region" description="Helical" evidence="1">
    <location>
        <begin position="85"/>
        <end position="103"/>
    </location>
</feature>
<organism evidence="2 3">
    <name type="scientific">Asticcacaulis excentricus</name>
    <dbReference type="NCBI Taxonomy" id="78587"/>
    <lineage>
        <taxon>Bacteria</taxon>
        <taxon>Pseudomonadati</taxon>
        <taxon>Pseudomonadota</taxon>
        <taxon>Alphaproteobacteria</taxon>
        <taxon>Caulobacterales</taxon>
        <taxon>Caulobacteraceae</taxon>
        <taxon>Asticcacaulis</taxon>
    </lineage>
</organism>
<dbReference type="RefSeq" id="WP_126423925.1">
    <property type="nucleotide sequence ID" value="NZ_AP018828.1"/>
</dbReference>
<dbReference type="AlphaFoldDB" id="A0A3G9G6L4"/>
<dbReference type="Proteomes" id="UP000278756">
    <property type="component" value="Chromosome 2"/>
</dbReference>
<dbReference type="OrthoDB" id="9812349at2"/>
<keyword evidence="1" id="KW-1133">Transmembrane helix</keyword>
<sequence length="123" mass="14213">MDISNAFFSYRGRFRRRDFWLYSVFLWLISSAFVALFGGDDHGINLLRPYRFDGVGLIGFVAWLGVLYATFAVQVKRWHDRNKSGWWALITLVPLIGWLWVLIECGFLEGTSGDNRYGPATKL</sequence>
<dbReference type="Pfam" id="PF05656">
    <property type="entry name" value="DUF805"/>
    <property type="match status" value="1"/>
</dbReference>
<proteinExistence type="predicted"/>
<dbReference type="GO" id="GO:0005886">
    <property type="term" value="C:plasma membrane"/>
    <property type="evidence" value="ECO:0007669"/>
    <property type="project" value="TreeGrafter"/>
</dbReference>
<protein>
    <submittedName>
        <fullName evidence="2">Integral membrane protein</fullName>
    </submittedName>
</protein>
<keyword evidence="1" id="KW-0812">Transmembrane</keyword>
<dbReference type="PANTHER" id="PTHR34980">
    <property type="entry name" value="INNER MEMBRANE PROTEIN-RELATED-RELATED"/>
    <property type="match status" value="1"/>
</dbReference>
<name>A0A3G9G6L4_9CAUL</name>
<evidence type="ECO:0000313" key="2">
    <source>
        <dbReference type="EMBL" id="BBF82336.1"/>
    </source>
</evidence>
<reference evidence="3" key="2">
    <citation type="journal article" date="2017" name="Plant Physiol. Biochem.">
        <title>Differential oxidative and antioxidative response of duckweed Lemna minor toward plant growth promoting/inhibiting bacteria.</title>
        <authorList>
            <person name="Ishizawa H."/>
            <person name="Kuroda M."/>
            <person name="Morikawa M."/>
            <person name="Ike M."/>
        </authorList>
    </citation>
    <scope>NUCLEOTIDE SEQUENCE [LARGE SCALE GENOMIC DNA]</scope>
    <source>
        <strain evidence="3">M6</strain>
    </source>
</reference>
<gene>
    <name evidence="2" type="ORF">EM6_2971</name>
</gene>
<dbReference type="PANTHER" id="PTHR34980:SF2">
    <property type="entry name" value="INNER MEMBRANE PROTEIN YHAH-RELATED"/>
    <property type="match status" value="1"/>
</dbReference>
<dbReference type="EMBL" id="AP018828">
    <property type="protein sequence ID" value="BBF82336.1"/>
    <property type="molecule type" value="Genomic_DNA"/>
</dbReference>
<reference evidence="3" key="1">
    <citation type="journal article" date="2017" name="Biotechnol. Biofuels">
        <title>Evaluation of environmental bacterial communities as a factor affecting the growth of duckweed Lemna minor.</title>
        <authorList>
            <person name="Ishizawa H."/>
            <person name="Kuroda M."/>
            <person name="Morikawa M."/>
            <person name="Ike M."/>
        </authorList>
    </citation>
    <scope>NUCLEOTIDE SEQUENCE [LARGE SCALE GENOMIC DNA]</scope>
    <source>
        <strain evidence="3">M6</strain>
    </source>
</reference>
<feature type="transmembrane region" description="Helical" evidence="1">
    <location>
        <begin position="50"/>
        <end position="73"/>
    </location>
</feature>
<accession>A0A3G9G6L4</accession>
<feature type="transmembrane region" description="Helical" evidence="1">
    <location>
        <begin position="19"/>
        <end position="38"/>
    </location>
</feature>